<dbReference type="Proteomes" id="UP000727490">
    <property type="component" value="Unassembled WGS sequence"/>
</dbReference>
<evidence type="ECO:0000313" key="2">
    <source>
        <dbReference type="Proteomes" id="UP000727490"/>
    </source>
</evidence>
<organism evidence="1 2">
    <name type="scientific">Arthrospiribacter ruber</name>
    <dbReference type="NCBI Taxonomy" id="2487934"/>
    <lineage>
        <taxon>Bacteria</taxon>
        <taxon>Pseudomonadati</taxon>
        <taxon>Bacteroidota</taxon>
        <taxon>Cytophagia</taxon>
        <taxon>Cytophagales</taxon>
        <taxon>Cyclobacteriaceae</taxon>
        <taxon>Arthrospiribacter</taxon>
    </lineage>
</organism>
<keyword evidence="2" id="KW-1185">Reference proteome</keyword>
<gene>
    <name evidence="1" type="ORF">EGN73_02320</name>
</gene>
<sequence>MLRVLAEHYTIKTGNIPACGDTDRGGAKPKLVLFRSMRTQTEEIGYGVLLAPRGLPIGSHG</sequence>
<accession>A0A951IVU4</accession>
<reference evidence="1 2" key="1">
    <citation type="journal article" date="2020" name="Syst. Appl. Microbiol.">
        <title>Arthrospiribacter ruber gen. nov., sp. nov., a novel bacterium isolated from Arthrospira cultures.</title>
        <authorList>
            <person name="Waleron M."/>
            <person name="Misztak A."/>
            <person name="Waleron M.M."/>
            <person name="Furmaniak M."/>
            <person name="Mrozik A."/>
            <person name="Waleron K."/>
        </authorList>
    </citation>
    <scope>NUCLEOTIDE SEQUENCE [LARGE SCALE GENOMIC DNA]</scope>
    <source>
        <strain evidence="1 2">DPMB0001</strain>
    </source>
</reference>
<evidence type="ECO:0000313" key="1">
    <source>
        <dbReference type="EMBL" id="MBW3466651.1"/>
    </source>
</evidence>
<dbReference type="EMBL" id="RPHB01000001">
    <property type="protein sequence ID" value="MBW3466651.1"/>
    <property type="molecule type" value="Genomic_DNA"/>
</dbReference>
<protein>
    <submittedName>
        <fullName evidence="1">Uncharacterized protein</fullName>
    </submittedName>
</protein>
<proteinExistence type="predicted"/>
<name>A0A951IVU4_9BACT</name>
<dbReference type="AlphaFoldDB" id="A0A951IVU4"/>
<comment type="caution">
    <text evidence="1">The sequence shown here is derived from an EMBL/GenBank/DDBJ whole genome shotgun (WGS) entry which is preliminary data.</text>
</comment>
<dbReference type="RefSeq" id="WP_219286726.1">
    <property type="nucleotide sequence ID" value="NZ_RPHB01000001.1"/>
</dbReference>